<gene>
    <name evidence="2" type="ORF">KQI75_05485</name>
</gene>
<reference evidence="2 3" key="1">
    <citation type="submission" date="2021-06" db="EMBL/GenBank/DDBJ databases">
        <authorList>
            <person name="Sun Q."/>
            <person name="Li D."/>
        </authorList>
    </citation>
    <scope>NUCLEOTIDE SEQUENCE [LARGE SCALE GENOMIC DNA]</scope>
    <source>
        <strain evidence="2 3">MSJd-7</strain>
    </source>
</reference>
<evidence type="ECO:0000313" key="3">
    <source>
        <dbReference type="Proteomes" id="UP000783588"/>
    </source>
</evidence>
<dbReference type="EMBL" id="JAHLQI010000002">
    <property type="protein sequence ID" value="MBU5490075.1"/>
    <property type="molecule type" value="Genomic_DNA"/>
</dbReference>
<proteinExistence type="predicted"/>
<name>A0ABS6ETA8_9FIRM</name>
<evidence type="ECO:0000313" key="2">
    <source>
        <dbReference type="EMBL" id="MBU5490075.1"/>
    </source>
</evidence>
<keyword evidence="3" id="KW-1185">Reference proteome</keyword>
<dbReference type="Pfam" id="PF12395">
    <property type="entry name" value="DUF3658"/>
    <property type="match status" value="1"/>
</dbReference>
<protein>
    <submittedName>
        <fullName evidence="2">DUF3658 domain-containing protein</fullName>
    </submittedName>
</protein>
<comment type="caution">
    <text evidence="2">The sequence shown here is derived from an EMBL/GenBank/DDBJ whole genome shotgun (WGS) entry which is preliminary data.</text>
</comment>
<feature type="domain" description="DUF3658" evidence="1">
    <location>
        <begin position="122"/>
        <end position="212"/>
    </location>
</feature>
<evidence type="ECO:0000259" key="1">
    <source>
        <dbReference type="Pfam" id="PF12395"/>
    </source>
</evidence>
<accession>A0ABS6ETA8</accession>
<dbReference type="Proteomes" id="UP000783588">
    <property type="component" value="Unassembled WGS sequence"/>
</dbReference>
<sequence length="223" mass="26013">MNYLTFDPNIQNAFISIGISNICCNSTDYSIFHLKDKADNFLSLLEFPPYSDSVDMKNSFYRTPLTILYSYCPLEICGLYATIFHLKDYNLPIYITSPDKKSNANFISYSDYPPNEILSQVSNKKRLSNARKRDICDTWRQLLEENRNLRLWKSNTLVSAPDDYFDSDIQNVLQCKANSDMLLSIQSRLRSEYHISLNSKYIEWRLKYISKQINTNSRGGNLK</sequence>
<dbReference type="InterPro" id="IPR022123">
    <property type="entry name" value="DUF3658"/>
</dbReference>
<organism evidence="2 3">
    <name type="scientific">Butyricicoccus intestinisimiae</name>
    <dbReference type="NCBI Taxonomy" id="2841509"/>
    <lineage>
        <taxon>Bacteria</taxon>
        <taxon>Bacillati</taxon>
        <taxon>Bacillota</taxon>
        <taxon>Clostridia</taxon>
        <taxon>Eubacteriales</taxon>
        <taxon>Butyricicoccaceae</taxon>
        <taxon>Butyricicoccus</taxon>
    </lineage>
</organism>